<dbReference type="OrthoDB" id="416253at2759"/>
<gene>
    <name evidence="2" type="ORF">GIB67_011917</name>
</gene>
<keyword evidence="3" id="KW-1185">Reference proteome</keyword>
<feature type="domain" description="NADP-dependent oxidoreductase" evidence="1">
    <location>
        <begin position="4"/>
        <end position="37"/>
    </location>
</feature>
<comment type="caution">
    <text evidence="2">The sequence shown here is derived from an EMBL/GenBank/DDBJ whole genome shotgun (WGS) entry which is preliminary data.</text>
</comment>
<dbReference type="Proteomes" id="UP000541444">
    <property type="component" value="Unassembled WGS sequence"/>
</dbReference>
<evidence type="ECO:0000313" key="2">
    <source>
        <dbReference type="EMBL" id="KAF6148142.1"/>
    </source>
</evidence>
<evidence type="ECO:0000259" key="1">
    <source>
        <dbReference type="Pfam" id="PF00248"/>
    </source>
</evidence>
<dbReference type="AlphaFoldDB" id="A0A7J7LZW9"/>
<organism evidence="2 3">
    <name type="scientific">Kingdonia uniflora</name>
    <dbReference type="NCBI Taxonomy" id="39325"/>
    <lineage>
        <taxon>Eukaryota</taxon>
        <taxon>Viridiplantae</taxon>
        <taxon>Streptophyta</taxon>
        <taxon>Embryophyta</taxon>
        <taxon>Tracheophyta</taxon>
        <taxon>Spermatophyta</taxon>
        <taxon>Magnoliopsida</taxon>
        <taxon>Ranunculales</taxon>
        <taxon>Circaeasteraceae</taxon>
        <taxon>Kingdonia</taxon>
    </lineage>
</organism>
<dbReference type="InterPro" id="IPR023210">
    <property type="entry name" value="NADP_OxRdtase_dom"/>
</dbReference>
<reference evidence="2 3" key="1">
    <citation type="journal article" date="2020" name="IScience">
        <title>Genome Sequencing of the Endangered Kingdonia uniflora (Circaeasteraceae, Ranunculales) Reveals Potential Mechanisms of Evolutionary Specialization.</title>
        <authorList>
            <person name="Sun Y."/>
            <person name="Deng T."/>
            <person name="Zhang A."/>
            <person name="Moore M.J."/>
            <person name="Landis J.B."/>
            <person name="Lin N."/>
            <person name="Zhang H."/>
            <person name="Zhang X."/>
            <person name="Huang J."/>
            <person name="Zhang X."/>
            <person name="Sun H."/>
            <person name="Wang H."/>
        </authorList>
    </citation>
    <scope>NUCLEOTIDE SEQUENCE [LARGE SCALE GENOMIC DNA]</scope>
    <source>
        <strain evidence="2">TB1705</strain>
        <tissue evidence="2">Leaf</tissue>
    </source>
</reference>
<protein>
    <recommendedName>
        <fullName evidence="1">NADP-dependent oxidoreductase domain-containing protein</fullName>
    </recommendedName>
</protein>
<dbReference type="EMBL" id="JACGCM010001854">
    <property type="protein sequence ID" value="KAF6148142.1"/>
    <property type="molecule type" value="Genomic_DNA"/>
</dbReference>
<dbReference type="SUPFAM" id="SSF51430">
    <property type="entry name" value="NAD(P)-linked oxidoreductase"/>
    <property type="match status" value="1"/>
</dbReference>
<name>A0A7J7LZW9_9MAGN</name>
<proteinExistence type="predicted"/>
<dbReference type="Pfam" id="PF00248">
    <property type="entry name" value="Aldo_ket_red"/>
    <property type="match status" value="1"/>
</dbReference>
<dbReference type="Gene3D" id="3.20.20.100">
    <property type="entry name" value="NADP-dependent oxidoreductase domain"/>
    <property type="match status" value="1"/>
</dbReference>
<dbReference type="InterPro" id="IPR036812">
    <property type="entry name" value="NAD(P)_OxRdtase_dom_sf"/>
</dbReference>
<accession>A0A7J7LZW9</accession>
<sequence>MINCTTNSSKRIENIVRVSFKNLGVSYLDLYLVHWPEIFAFRSNAADVTPIIHTSSAMSEAATSPASD</sequence>
<evidence type="ECO:0000313" key="3">
    <source>
        <dbReference type="Proteomes" id="UP000541444"/>
    </source>
</evidence>